<dbReference type="EMBL" id="NBXE01000035">
    <property type="protein sequence ID" value="RFA24865.1"/>
    <property type="molecule type" value="Genomic_DNA"/>
</dbReference>
<name>A0A3E0W7S1_9MICO</name>
<feature type="transmembrane region" description="Helical" evidence="2">
    <location>
        <begin position="79"/>
        <end position="101"/>
    </location>
</feature>
<evidence type="ECO:0000256" key="1">
    <source>
        <dbReference type="SAM" id="MobiDB-lite"/>
    </source>
</evidence>
<feature type="region of interest" description="Disordered" evidence="1">
    <location>
        <begin position="119"/>
        <end position="147"/>
    </location>
</feature>
<keyword evidence="2" id="KW-0472">Membrane</keyword>
<dbReference type="Proteomes" id="UP000257080">
    <property type="component" value="Unassembled WGS sequence"/>
</dbReference>
<evidence type="ECO:0000256" key="2">
    <source>
        <dbReference type="SAM" id="Phobius"/>
    </source>
</evidence>
<organism evidence="3 4">
    <name type="scientific">Subtercola boreus</name>
    <dbReference type="NCBI Taxonomy" id="120213"/>
    <lineage>
        <taxon>Bacteria</taxon>
        <taxon>Bacillati</taxon>
        <taxon>Actinomycetota</taxon>
        <taxon>Actinomycetes</taxon>
        <taxon>Micrococcales</taxon>
        <taxon>Microbacteriaceae</taxon>
        <taxon>Subtercola</taxon>
    </lineage>
</organism>
<keyword evidence="2" id="KW-1133">Transmembrane helix</keyword>
<feature type="compositionally biased region" description="Basic and acidic residues" evidence="1">
    <location>
        <begin position="136"/>
        <end position="147"/>
    </location>
</feature>
<sequence>MSNTGDPAAEPTRPQPNDVVPDEPLFEGEQRVGDDTVTIHRSPRYFRFMTAGAIVGLIIALVLTFVFPEPPGFNPAQIFGFLGLLFVVVGVAAGAVVALVIDRASRHGAKTIRVERIESAQGEADAAPAGQTTGDAEGRASTESRAE</sequence>
<proteinExistence type="predicted"/>
<accession>A0A3E0W7S1</accession>
<evidence type="ECO:0008006" key="5">
    <source>
        <dbReference type="Google" id="ProtNLM"/>
    </source>
</evidence>
<gene>
    <name evidence="3" type="ORF">B7R25_14945</name>
</gene>
<feature type="region of interest" description="Disordered" evidence="1">
    <location>
        <begin position="1"/>
        <end position="22"/>
    </location>
</feature>
<evidence type="ECO:0000313" key="4">
    <source>
        <dbReference type="Proteomes" id="UP000257080"/>
    </source>
</evidence>
<dbReference type="AlphaFoldDB" id="A0A3E0W7S1"/>
<reference evidence="3 4" key="1">
    <citation type="submission" date="2017-04" db="EMBL/GenBank/DDBJ databases">
        <title>Comparative genome analysis of Subtercola boreus.</title>
        <authorList>
            <person name="Cho Y.-J."/>
            <person name="Cho A."/>
            <person name="Kim O.-S."/>
            <person name="Lee J.-I."/>
        </authorList>
    </citation>
    <scope>NUCLEOTIDE SEQUENCE [LARGE SCALE GENOMIC DNA]</scope>
    <source>
        <strain evidence="3 4">P28004</strain>
    </source>
</reference>
<keyword evidence="2" id="KW-0812">Transmembrane</keyword>
<dbReference type="OrthoDB" id="5125407at2"/>
<dbReference type="RefSeq" id="WP_147304061.1">
    <property type="nucleotide sequence ID" value="NZ_NBXC01000030.1"/>
</dbReference>
<protein>
    <recommendedName>
        <fullName evidence="5">Potassium transporter Trk</fullName>
    </recommendedName>
</protein>
<evidence type="ECO:0000313" key="3">
    <source>
        <dbReference type="EMBL" id="RFA24865.1"/>
    </source>
</evidence>
<feature type="transmembrane region" description="Helical" evidence="2">
    <location>
        <begin position="48"/>
        <end position="67"/>
    </location>
</feature>
<comment type="caution">
    <text evidence="3">The sequence shown here is derived from an EMBL/GenBank/DDBJ whole genome shotgun (WGS) entry which is preliminary data.</text>
</comment>